<dbReference type="Proteomes" id="UP001159363">
    <property type="component" value="Chromosome 14"/>
</dbReference>
<proteinExistence type="predicted"/>
<keyword evidence="3" id="KW-1185">Reference proteome</keyword>
<feature type="chain" id="PRO_5045750268" description="DDE-1 domain-containing protein" evidence="1">
    <location>
        <begin position="22"/>
        <end position="119"/>
    </location>
</feature>
<name>A0ABQ9G5T2_9NEOP</name>
<keyword evidence="1" id="KW-0732">Signal</keyword>
<dbReference type="EMBL" id="JARBHB010000015">
    <property type="protein sequence ID" value="KAJ8867815.1"/>
    <property type="molecule type" value="Genomic_DNA"/>
</dbReference>
<accession>A0ABQ9G5T2</accession>
<evidence type="ECO:0000313" key="2">
    <source>
        <dbReference type="EMBL" id="KAJ8867815.1"/>
    </source>
</evidence>
<comment type="caution">
    <text evidence="2">The sequence shown here is derived from an EMBL/GenBank/DDBJ whole genome shotgun (WGS) entry which is preliminary data.</text>
</comment>
<evidence type="ECO:0000313" key="3">
    <source>
        <dbReference type="Proteomes" id="UP001159363"/>
    </source>
</evidence>
<sequence>MVFLQAVRLLVQIMAESIALALDFAKENNILFLSFAPHTTHTIQPLDIAVYGPFKLCFKQAICMFQKNLTGRIVNQVASDQNAISGFRSSGIWPYNPHIFSGADYAPASITGHPEHEYA</sequence>
<gene>
    <name evidence="2" type="ORF">PR048_031620</name>
</gene>
<evidence type="ECO:0000256" key="1">
    <source>
        <dbReference type="SAM" id="SignalP"/>
    </source>
</evidence>
<protein>
    <recommendedName>
        <fullName evidence="4">DDE-1 domain-containing protein</fullName>
    </recommendedName>
</protein>
<evidence type="ECO:0008006" key="4">
    <source>
        <dbReference type="Google" id="ProtNLM"/>
    </source>
</evidence>
<organism evidence="2 3">
    <name type="scientific">Dryococelus australis</name>
    <dbReference type="NCBI Taxonomy" id="614101"/>
    <lineage>
        <taxon>Eukaryota</taxon>
        <taxon>Metazoa</taxon>
        <taxon>Ecdysozoa</taxon>
        <taxon>Arthropoda</taxon>
        <taxon>Hexapoda</taxon>
        <taxon>Insecta</taxon>
        <taxon>Pterygota</taxon>
        <taxon>Neoptera</taxon>
        <taxon>Polyneoptera</taxon>
        <taxon>Phasmatodea</taxon>
        <taxon>Verophasmatodea</taxon>
        <taxon>Anareolatae</taxon>
        <taxon>Phasmatidae</taxon>
        <taxon>Eurycanthinae</taxon>
        <taxon>Dryococelus</taxon>
    </lineage>
</organism>
<reference evidence="2 3" key="1">
    <citation type="submission" date="2023-02" db="EMBL/GenBank/DDBJ databases">
        <title>LHISI_Scaffold_Assembly.</title>
        <authorList>
            <person name="Stuart O.P."/>
            <person name="Cleave R."/>
            <person name="Magrath M.J.L."/>
            <person name="Mikheyev A.S."/>
        </authorList>
    </citation>
    <scope>NUCLEOTIDE SEQUENCE [LARGE SCALE GENOMIC DNA]</scope>
    <source>
        <strain evidence="2">Daus_M_001</strain>
        <tissue evidence="2">Leg muscle</tissue>
    </source>
</reference>
<feature type="signal peptide" evidence="1">
    <location>
        <begin position="1"/>
        <end position="21"/>
    </location>
</feature>